<proteinExistence type="predicted"/>
<dbReference type="PANTHER" id="PTHR22437">
    <property type="entry name" value="WINGED HELIX DOMAIN-CONTAINING PROTEIN"/>
    <property type="match status" value="1"/>
</dbReference>
<evidence type="ECO:0000256" key="1">
    <source>
        <dbReference type="SAM" id="MobiDB-lite"/>
    </source>
</evidence>
<dbReference type="PANTHER" id="PTHR22437:SF1">
    <property type="entry name" value="STORKHEAD-BOX PROTEIN 1"/>
    <property type="match status" value="1"/>
</dbReference>
<feature type="domain" description="Winged helix Storkhead-box1" evidence="2">
    <location>
        <begin position="8"/>
        <end position="86"/>
    </location>
</feature>
<name>A0A7K6M034_PANBI</name>
<dbReference type="InterPro" id="IPR019391">
    <property type="entry name" value="Storkhead-box_WHD"/>
</dbReference>
<gene>
    <name evidence="3" type="primary">Stox1</name>
    <name evidence="3" type="ORF">PANBIA_R12282</name>
</gene>
<sequence>GDVTPALMNRLSQSRSVPLAEGICQTISDMNADHVMVTQETLMEQLVKNYPGIAVPTHNILYNILGTLIKQRKIYHTGEGYFIVTPNTYFVTNEATEDKRRILLKDSCCCLSPSITYLVNIKPCVDLVKESVLPAPCYRSCHCFPDPNMLCEQRHWQVMSHESNGEGKRGCSELKPSNQTQGISSSAENHSWGTIRSLTSVKAKLKSTMFGLGLFWRSGSTKEKHKKEYSTFSAQFPPQEWPVRDEDDLDNIPRHIEHEIIKRINPTLTVDNLIKHTILMQKFEEQKKCISEEKKYISNGNSAEVPTVRQNHLSEDCVQKAPSKTAKHTRKTKSKKEKQISRSSRKSHIQKLTSQHVKLEENFSLPIKTQEPPDVAVESHVMYKKQIKNPFQGLPWRPRSFHARGYPGAANSQLKCQTQKRGRAFQRPQSLASSGPFGCKTEQLDAESEADKAKQNNRLRANRSGLQLKKDTESENGSYPQGSNLQRDDRSQCFLESNISEENVYERTVKKKSPCSYIEENGLYREDARLPFYLKDEHCRCKADTVCELLDRTASEFQNVHLSNYTASVNLARKNGVKYRPKTDKKNELVFNYDCASHPGSMELEREGFTDNFHLLYRKGHNGETCNLPHLDENSEYLTPGHAFSDTPDWSTAVSLKACKVSTCPAQHDTTASKCDSGEHTHEGCAGLAESTGGSKEHPKLDCTEESWLCSQVLLKGQRKDEETGLTECGKCSAVSDFCHAAEADSDAGTLQNFPQEVGEEAHCALGSWIKEVRNPLGKKGLVLKNTCPVIPEQKHSEGTENHSITGDSGIDSPR</sequence>
<feature type="compositionally biased region" description="Polar residues" evidence="1">
    <location>
        <begin position="475"/>
        <end position="485"/>
    </location>
</feature>
<feature type="compositionally biased region" description="Basic residues" evidence="1">
    <location>
        <begin position="325"/>
        <end position="336"/>
    </location>
</feature>
<feature type="compositionally biased region" description="Polar residues" evidence="1">
    <location>
        <begin position="175"/>
        <end position="188"/>
    </location>
</feature>
<evidence type="ECO:0000313" key="3">
    <source>
        <dbReference type="EMBL" id="NWW29965.1"/>
    </source>
</evidence>
<feature type="region of interest" description="Disordered" evidence="1">
    <location>
        <begin position="417"/>
        <end position="490"/>
    </location>
</feature>
<evidence type="ECO:0000259" key="2">
    <source>
        <dbReference type="Pfam" id="PF10264"/>
    </source>
</evidence>
<dbReference type="Pfam" id="PF10264">
    <property type="entry name" value="WHD_Storkhead"/>
    <property type="match status" value="1"/>
</dbReference>
<comment type="caution">
    <text evidence="3">The sequence shown here is derived from an EMBL/GenBank/DDBJ whole genome shotgun (WGS) entry which is preliminary data.</text>
</comment>
<dbReference type="GO" id="GO:0005737">
    <property type="term" value="C:cytoplasm"/>
    <property type="evidence" value="ECO:0007669"/>
    <property type="project" value="TreeGrafter"/>
</dbReference>
<feature type="region of interest" description="Disordered" evidence="1">
    <location>
        <begin position="793"/>
        <end position="815"/>
    </location>
</feature>
<dbReference type="GO" id="GO:0006357">
    <property type="term" value="P:regulation of transcription by RNA polymerase II"/>
    <property type="evidence" value="ECO:0007669"/>
    <property type="project" value="InterPro"/>
</dbReference>
<accession>A0A7K6M034</accession>
<dbReference type="GO" id="GO:0005634">
    <property type="term" value="C:nucleus"/>
    <property type="evidence" value="ECO:0007669"/>
    <property type="project" value="TreeGrafter"/>
</dbReference>
<dbReference type="EMBL" id="VZRT01000031">
    <property type="protein sequence ID" value="NWW29965.1"/>
    <property type="molecule type" value="Genomic_DNA"/>
</dbReference>
<dbReference type="AlphaFoldDB" id="A0A7K6M034"/>
<feature type="non-terminal residue" evidence="3">
    <location>
        <position position="1"/>
    </location>
</feature>
<dbReference type="Proteomes" id="UP000545574">
    <property type="component" value="Unassembled WGS sequence"/>
</dbReference>
<evidence type="ECO:0000313" key="4">
    <source>
        <dbReference type="Proteomes" id="UP000545574"/>
    </source>
</evidence>
<dbReference type="InterPro" id="IPR040126">
    <property type="entry name" value="STOX1/2"/>
</dbReference>
<keyword evidence="4" id="KW-1185">Reference proteome</keyword>
<organism evidence="3 4">
    <name type="scientific">Panurus biarmicus</name>
    <name type="common">Bearded tit</name>
    <dbReference type="NCBI Taxonomy" id="181101"/>
    <lineage>
        <taxon>Eukaryota</taxon>
        <taxon>Metazoa</taxon>
        <taxon>Chordata</taxon>
        <taxon>Craniata</taxon>
        <taxon>Vertebrata</taxon>
        <taxon>Euteleostomi</taxon>
        <taxon>Archelosauria</taxon>
        <taxon>Archosauria</taxon>
        <taxon>Dinosauria</taxon>
        <taxon>Saurischia</taxon>
        <taxon>Theropoda</taxon>
        <taxon>Coelurosauria</taxon>
        <taxon>Aves</taxon>
        <taxon>Neognathae</taxon>
        <taxon>Neoaves</taxon>
        <taxon>Telluraves</taxon>
        <taxon>Australaves</taxon>
        <taxon>Passeriformes</taxon>
        <taxon>Sylvioidea</taxon>
        <taxon>Sylviidae</taxon>
        <taxon>Sylviidae incertae sedis</taxon>
        <taxon>Panurus</taxon>
    </lineage>
</organism>
<feature type="non-terminal residue" evidence="3">
    <location>
        <position position="815"/>
    </location>
</feature>
<reference evidence="3 4" key="1">
    <citation type="submission" date="2019-09" db="EMBL/GenBank/DDBJ databases">
        <title>Bird 10,000 Genomes (B10K) Project - Family phase.</title>
        <authorList>
            <person name="Zhang G."/>
        </authorList>
    </citation>
    <scope>NUCLEOTIDE SEQUENCE [LARGE SCALE GENOMIC DNA]</scope>
    <source>
        <strain evidence="3">B10K-DU-030-18</strain>
    </source>
</reference>
<feature type="region of interest" description="Disordered" evidence="1">
    <location>
        <begin position="314"/>
        <end position="355"/>
    </location>
</feature>
<dbReference type="GO" id="GO:0000977">
    <property type="term" value="F:RNA polymerase II transcription regulatory region sequence-specific DNA binding"/>
    <property type="evidence" value="ECO:0007669"/>
    <property type="project" value="TreeGrafter"/>
</dbReference>
<protein>
    <submittedName>
        <fullName evidence="3">STOX1 protein</fullName>
    </submittedName>
</protein>
<feature type="region of interest" description="Disordered" evidence="1">
    <location>
        <begin position="167"/>
        <end position="188"/>
    </location>
</feature>